<dbReference type="Gene3D" id="3.40.50.1820">
    <property type="entry name" value="alpha/beta hydrolase"/>
    <property type="match status" value="1"/>
</dbReference>
<dbReference type="InterPro" id="IPR000073">
    <property type="entry name" value="AB_hydrolase_1"/>
</dbReference>
<proteinExistence type="predicted"/>
<keyword evidence="2" id="KW-0812">Transmembrane</keyword>
<evidence type="ECO:0000259" key="3">
    <source>
        <dbReference type="Pfam" id="PF00561"/>
    </source>
</evidence>
<name>A0A5N5KG43_9ROSI</name>
<feature type="region of interest" description="Disordered" evidence="1">
    <location>
        <begin position="1"/>
        <end position="53"/>
    </location>
</feature>
<feature type="compositionally biased region" description="Low complexity" evidence="1">
    <location>
        <begin position="40"/>
        <end position="52"/>
    </location>
</feature>
<sequence length="557" mass="61932">MAIITEEAEIQPQNGRESTEEPTSPSKDPKRKPKPKPMTHTKPQAQAQAQAQTPTRNNPFVFWFYFTVSVSFVTFLAIGLSSLYSNPDPKSFFLSLSTPLRQHYSKGRTIKVQLAQNQPSSEVFVLESGKREFASEKVVIVHGLGLSSFSFRKVLDLLGSKGVHGVVFDLPGNGFSDKSMEASEERGNGVLERFKDAYALIKEKGIFWAFDNMVENGQIPYEEILSHYSEKRSIVKPIVLGSEETGLVLGQVIETLGLAPVHLVLHDSSLGMVANWVLKNSGSIRSVTLVDTGLRPALPLCVLEVPVVREVVLGVNFVYEWLIRTYCSRGIGGLDVAANRMMLNGRDGRRSVVATGKKLNSSFDIAEWGGLDGIKRIPMQVVWCSSWSKEWSEEGRKVATALPQAKFVTHSGGRWPQVEIGVSRDFGSWTMLHLRAPYNQLSLIDEKSKLPALSKLSSHFNEMVPNSGCPHNKISKKHNLTGSRYVLLESPHPCMENAADELAENIVKFVSSLPKSVRRVEEEPIPEHGLKKTESLISSSCKPQCFLEKKRLFSREP</sequence>
<reference evidence="5" key="1">
    <citation type="journal article" date="2019" name="Gigascience">
        <title>De novo genome assembly of the endangered Acer yangbiense, a plant species with extremely small populations endemic to Yunnan Province, China.</title>
        <authorList>
            <person name="Yang J."/>
            <person name="Wariss H.M."/>
            <person name="Tao L."/>
            <person name="Zhang R."/>
            <person name="Yun Q."/>
            <person name="Hollingsworth P."/>
            <person name="Dao Z."/>
            <person name="Luo G."/>
            <person name="Guo H."/>
            <person name="Ma Y."/>
            <person name="Sun W."/>
        </authorList>
    </citation>
    <scope>NUCLEOTIDE SEQUENCE [LARGE SCALE GENOMIC DNA]</scope>
    <source>
        <strain evidence="5">cv. br00</strain>
    </source>
</reference>
<keyword evidence="5" id="KW-1185">Reference proteome</keyword>
<dbReference type="AlphaFoldDB" id="A0A5N5KG43"/>
<comment type="caution">
    <text evidence="4">The sequence shown here is derived from an EMBL/GenBank/DDBJ whole genome shotgun (WGS) entry which is preliminary data.</text>
</comment>
<dbReference type="SUPFAM" id="SSF53474">
    <property type="entry name" value="alpha/beta-Hydrolases"/>
    <property type="match status" value="1"/>
</dbReference>
<keyword evidence="2" id="KW-1133">Transmembrane helix</keyword>
<evidence type="ECO:0000313" key="4">
    <source>
        <dbReference type="EMBL" id="KAB5529309.1"/>
    </source>
</evidence>
<dbReference type="Proteomes" id="UP000326939">
    <property type="component" value="Chromosome 13"/>
</dbReference>
<protein>
    <recommendedName>
        <fullName evidence="3">AB hydrolase-1 domain-containing protein</fullName>
    </recommendedName>
</protein>
<feature type="domain" description="AB hydrolase-1" evidence="3">
    <location>
        <begin position="138"/>
        <end position="305"/>
    </location>
</feature>
<dbReference type="Pfam" id="PF00561">
    <property type="entry name" value="Abhydrolase_1"/>
    <property type="match status" value="1"/>
</dbReference>
<accession>A0A5N5KG43</accession>
<dbReference type="EMBL" id="VDCV01000013">
    <property type="protein sequence ID" value="KAB5529309.1"/>
    <property type="molecule type" value="Genomic_DNA"/>
</dbReference>
<dbReference type="InterPro" id="IPR029058">
    <property type="entry name" value="AB_hydrolase_fold"/>
</dbReference>
<feature type="transmembrane region" description="Helical" evidence="2">
    <location>
        <begin position="60"/>
        <end position="84"/>
    </location>
</feature>
<evidence type="ECO:0000313" key="5">
    <source>
        <dbReference type="Proteomes" id="UP000326939"/>
    </source>
</evidence>
<feature type="compositionally biased region" description="Basic residues" evidence="1">
    <location>
        <begin position="29"/>
        <end position="39"/>
    </location>
</feature>
<gene>
    <name evidence="4" type="ORF">DKX38_019390</name>
</gene>
<evidence type="ECO:0000256" key="2">
    <source>
        <dbReference type="SAM" id="Phobius"/>
    </source>
</evidence>
<keyword evidence="2" id="KW-0472">Membrane</keyword>
<evidence type="ECO:0000256" key="1">
    <source>
        <dbReference type="SAM" id="MobiDB-lite"/>
    </source>
</evidence>
<organism evidence="4 5">
    <name type="scientific">Salix brachista</name>
    <dbReference type="NCBI Taxonomy" id="2182728"/>
    <lineage>
        <taxon>Eukaryota</taxon>
        <taxon>Viridiplantae</taxon>
        <taxon>Streptophyta</taxon>
        <taxon>Embryophyta</taxon>
        <taxon>Tracheophyta</taxon>
        <taxon>Spermatophyta</taxon>
        <taxon>Magnoliopsida</taxon>
        <taxon>eudicotyledons</taxon>
        <taxon>Gunneridae</taxon>
        <taxon>Pentapetalae</taxon>
        <taxon>rosids</taxon>
        <taxon>fabids</taxon>
        <taxon>Malpighiales</taxon>
        <taxon>Salicaceae</taxon>
        <taxon>Saliceae</taxon>
        <taxon>Salix</taxon>
    </lineage>
</organism>